<protein>
    <recommendedName>
        <fullName evidence="1">Methylene-tetrahydrofolate reductase C-terminal-like domain-containing protein</fullName>
    </recommendedName>
</protein>
<name>B6G130_PEPHT</name>
<dbReference type="Proteomes" id="UP000003178">
    <property type="component" value="Unassembled WGS sequence"/>
</dbReference>
<gene>
    <name evidence="2" type="ORF">CLOHIR_01836</name>
</gene>
<dbReference type="eggNOG" id="COG4656">
    <property type="taxonomic scope" value="Bacteria"/>
</dbReference>
<evidence type="ECO:0000259" key="1">
    <source>
        <dbReference type="Pfam" id="PF12225"/>
    </source>
</evidence>
<feature type="domain" description="Methylene-tetrahydrofolate reductase C-terminal-like" evidence="1">
    <location>
        <begin position="110"/>
        <end position="204"/>
    </location>
</feature>
<comment type="caution">
    <text evidence="2">The sequence shown here is derived from an EMBL/GenBank/DDBJ whole genome shotgun (WGS) entry which is preliminary data.</text>
</comment>
<dbReference type="AlphaFoldDB" id="B6G130"/>
<dbReference type="PANTHER" id="PTHR38755">
    <property type="entry name" value="5,10-METHYLENETETRAHYDROFOLATE REDUCTASE"/>
    <property type="match status" value="1"/>
</dbReference>
<reference evidence="2 3" key="1">
    <citation type="submission" date="2008-09" db="EMBL/GenBank/DDBJ databases">
        <authorList>
            <person name="Fulton L."/>
            <person name="Clifton S."/>
            <person name="Fulton B."/>
            <person name="Xu J."/>
            <person name="Minx P."/>
            <person name="Pepin K.H."/>
            <person name="Johnson M."/>
            <person name="Thiruvilangam P."/>
            <person name="Bhonagiri V."/>
            <person name="Nash W.E."/>
            <person name="Mardis E.R."/>
            <person name="Wilson R.K."/>
        </authorList>
    </citation>
    <scope>NUCLEOTIDE SEQUENCE [LARGE SCALE GENOMIC DNA]</scope>
    <source>
        <strain evidence="2 3">DSM 13275</strain>
    </source>
</reference>
<dbReference type="InterPro" id="IPR022026">
    <property type="entry name" value="DUF5981"/>
</dbReference>
<proteinExistence type="predicted"/>
<dbReference type="HOGENOM" id="CLU_107569_0_0_9"/>
<accession>B6G130</accession>
<dbReference type="PANTHER" id="PTHR38755:SF1">
    <property type="entry name" value="METHYLENE-TETRAHYDROFOLATE REDUCTASE C-TERMINAL DOMAIN-CONTAINING PROTEIN"/>
    <property type="match status" value="1"/>
</dbReference>
<reference evidence="2 3" key="2">
    <citation type="submission" date="2008-10" db="EMBL/GenBank/DDBJ databases">
        <title>Draft genome sequence of Clostridium hiranonis (DSM 13275).</title>
        <authorList>
            <person name="Sudarsanam P."/>
            <person name="Ley R."/>
            <person name="Guruge J."/>
            <person name="Turnbaugh P.J."/>
            <person name="Mahowald M."/>
            <person name="Liep D."/>
            <person name="Gordon J."/>
        </authorList>
    </citation>
    <scope>NUCLEOTIDE SEQUENCE [LARGE SCALE GENOMIC DNA]</scope>
    <source>
        <strain evidence="2 3">DSM 13275</strain>
    </source>
</reference>
<sequence>MIISGNKPFDEIKEFLKDDKTVFIIGCGKCATVCKSGGEEQVQAMKQLLEREGKVITGTTILDPACTLSKTKRDLEEFMDIIQDTDSILSMACGDGTQTIAKVMEYKPVYPANDTLFIGEVQMLGRYEEACRACGDCQLAWTGGICPVTSCSKGLLNGACGGADKDGRCEVNPEYSCAWVKIYKRLERLNQLENLLKVRDERDYSKLNRKRDITMKELNDRRKR</sequence>
<evidence type="ECO:0000313" key="3">
    <source>
        <dbReference type="Proteomes" id="UP000003178"/>
    </source>
</evidence>
<evidence type="ECO:0000313" key="2">
    <source>
        <dbReference type="EMBL" id="EEA84605.1"/>
    </source>
</evidence>
<dbReference type="RefSeq" id="WP_006440698.1">
    <property type="nucleotide sequence ID" value="NZ_DS995358.1"/>
</dbReference>
<dbReference type="Pfam" id="PF12225">
    <property type="entry name" value="DUF5981"/>
    <property type="match status" value="1"/>
</dbReference>
<dbReference type="STRING" id="500633.CLOHIR_01836"/>
<dbReference type="EMBL" id="ABWP01000070">
    <property type="protein sequence ID" value="EEA84605.1"/>
    <property type="molecule type" value="Genomic_DNA"/>
</dbReference>
<keyword evidence="3" id="KW-1185">Reference proteome</keyword>
<dbReference type="OrthoDB" id="9803687at2"/>
<organism evidence="2 3">
    <name type="scientific">Peptacetobacter hiranonis (strain DSM 13275 / JCM 10541 / KCTC 15199 / TO-931)</name>
    <name type="common">Clostridium hiranonis</name>
    <dbReference type="NCBI Taxonomy" id="500633"/>
    <lineage>
        <taxon>Bacteria</taxon>
        <taxon>Bacillati</taxon>
        <taxon>Bacillota</taxon>
        <taxon>Clostridia</taxon>
        <taxon>Peptostreptococcales</taxon>
        <taxon>Peptostreptococcaceae</taxon>
        <taxon>Peptacetobacter</taxon>
    </lineage>
</organism>